<keyword evidence="2" id="KW-0902">Two-component regulatory system</keyword>
<evidence type="ECO:0000256" key="2">
    <source>
        <dbReference type="ARBA" id="ARBA00023012"/>
    </source>
</evidence>
<name>A0A099KM16_COLPS</name>
<evidence type="ECO:0000256" key="1">
    <source>
        <dbReference type="ARBA" id="ARBA00022741"/>
    </source>
</evidence>
<comment type="caution">
    <text evidence="7">The sequence shown here is derived from an EMBL/GenBank/DDBJ whole genome shotgun (WGS) entry which is preliminary data.</text>
</comment>
<evidence type="ECO:0000313" key="7">
    <source>
        <dbReference type="EMBL" id="KGJ90977.1"/>
    </source>
</evidence>
<evidence type="ECO:0000256" key="4">
    <source>
        <dbReference type="SAM" id="Phobius"/>
    </source>
</evidence>
<dbReference type="InterPro" id="IPR007492">
    <property type="entry name" value="LytTR_DNA-bd_dom"/>
</dbReference>
<dbReference type="GO" id="GO:0005525">
    <property type="term" value="F:GTP binding"/>
    <property type="evidence" value="ECO:0007669"/>
    <property type="project" value="UniProtKB-KW"/>
</dbReference>
<keyword evidence="5" id="KW-0732">Signal</keyword>
<proteinExistence type="predicted"/>
<sequence>MLLRILLIVLAVSVTTAHATSLISIDNSKILVCPANEESNLETIFTRPDCQLKNLHDINPQQQALWLKASLNIKQKSLTQQFPLALYIFGKTSSEAFFNGVYLGKNGTPAVVARNEFIGNMDARFYLPPELIKQGENEVIFYLSAHHGFLQLGVPIHFIGLGEYTETISFFQRNIWISLTLFGALLLGALYFLVLSLRSKQKANYGLFSLMAFFAFSQLFAEISRGLFNYTYPVHDLRLIFIVLLSAGFGLCLLTYTLNKFTEKHHQLWLLLTVIAMAFAIILMPGFDGKTAVAILIPSLFSTLLIANKYRQQRSRERLGYLLVFIIFTLTIMLTFNIFHDMLFYYIITGMMTCLFVKQANELISEQAKRKIEEEQVSKLQFKLAQNQQEKTPKKLKVTSAGKTELLPTDTITYCKAAGDYVEIHLNNQQQSLYSGSLKSIESLLPSTFMKVHRSYIVNLDYILSIRTAKASGTASTASNGFLVLKDGEEVPVSRRILPMVRGVIDNI</sequence>
<reference evidence="7 8" key="1">
    <citation type="submission" date="2014-08" db="EMBL/GenBank/DDBJ databases">
        <title>Genomic and Phenotypic Diversity of Colwellia psychrerythraea strains from Disparate Marine Basins.</title>
        <authorList>
            <person name="Techtmann S.M."/>
            <person name="Stelling S.C."/>
            <person name="Utturkar S.M."/>
            <person name="Alshibli N."/>
            <person name="Harris A."/>
            <person name="Brown S.D."/>
            <person name="Hazen T.C."/>
        </authorList>
    </citation>
    <scope>NUCLEOTIDE SEQUENCE [LARGE SCALE GENOMIC DNA]</scope>
    <source>
        <strain evidence="7 8">GAB14E</strain>
    </source>
</reference>
<dbReference type="OrthoDB" id="9781059at2"/>
<dbReference type="PATRIC" id="fig|28229.3.peg.3305"/>
<evidence type="ECO:0000256" key="3">
    <source>
        <dbReference type="ARBA" id="ARBA00023134"/>
    </source>
</evidence>
<evidence type="ECO:0000256" key="5">
    <source>
        <dbReference type="SAM" id="SignalP"/>
    </source>
</evidence>
<dbReference type="PANTHER" id="PTHR37299:SF1">
    <property type="entry name" value="STAGE 0 SPORULATION PROTEIN A HOMOLOG"/>
    <property type="match status" value="1"/>
</dbReference>
<dbReference type="Proteomes" id="UP000029868">
    <property type="component" value="Unassembled WGS sequence"/>
</dbReference>
<feature type="transmembrane region" description="Helical" evidence="4">
    <location>
        <begin position="239"/>
        <end position="256"/>
    </location>
</feature>
<keyword evidence="4" id="KW-0472">Membrane</keyword>
<keyword evidence="3" id="KW-0342">GTP-binding</keyword>
<dbReference type="PROSITE" id="PS50930">
    <property type="entry name" value="HTH_LYTTR"/>
    <property type="match status" value="1"/>
</dbReference>
<evidence type="ECO:0000313" key="8">
    <source>
        <dbReference type="Proteomes" id="UP000029868"/>
    </source>
</evidence>
<keyword evidence="1" id="KW-0547">Nucleotide-binding</keyword>
<feature type="transmembrane region" description="Helical" evidence="4">
    <location>
        <begin position="207"/>
        <end position="227"/>
    </location>
</feature>
<dbReference type="EMBL" id="JQEC01000044">
    <property type="protein sequence ID" value="KGJ90977.1"/>
    <property type="molecule type" value="Genomic_DNA"/>
</dbReference>
<organism evidence="7 8">
    <name type="scientific">Colwellia psychrerythraea</name>
    <name type="common">Vibrio psychroerythus</name>
    <dbReference type="NCBI Taxonomy" id="28229"/>
    <lineage>
        <taxon>Bacteria</taxon>
        <taxon>Pseudomonadati</taxon>
        <taxon>Pseudomonadota</taxon>
        <taxon>Gammaproteobacteria</taxon>
        <taxon>Alteromonadales</taxon>
        <taxon>Colwelliaceae</taxon>
        <taxon>Colwellia</taxon>
    </lineage>
</organism>
<feature type="transmembrane region" description="Helical" evidence="4">
    <location>
        <begin position="175"/>
        <end position="195"/>
    </location>
</feature>
<dbReference type="InterPro" id="IPR046947">
    <property type="entry name" value="LytR-like"/>
</dbReference>
<protein>
    <submittedName>
        <fullName evidence="7">Transcriptional regulator, LytTR family</fullName>
    </submittedName>
</protein>
<keyword evidence="4" id="KW-0812">Transmembrane</keyword>
<feature type="transmembrane region" description="Helical" evidence="4">
    <location>
        <begin position="268"/>
        <end position="285"/>
    </location>
</feature>
<feature type="transmembrane region" description="Helical" evidence="4">
    <location>
        <begin position="319"/>
        <end position="338"/>
    </location>
</feature>
<dbReference type="PANTHER" id="PTHR37299">
    <property type="entry name" value="TRANSCRIPTIONAL REGULATOR-RELATED"/>
    <property type="match status" value="1"/>
</dbReference>
<dbReference type="GO" id="GO:0006614">
    <property type="term" value="P:SRP-dependent cotranslational protein targeting to membrane"/>
    <property type="evidence" value="ECO:0007669"/>
    <property type="project" value="InterPro"/>
</dbReference>
<dbReference type="Gene3D" id="2.40.50.1020">
    <property type="entry name" value="LytTr DNA-binding domain"/>
    <property type="match status" value="1"/>
</dbReference>
<feature type="signal peptide" evidence="5">
    <location>
        <begin position="1"/>
        <end position="19"/>
    </location>
</feature>
<dbReference type="GO" id="GO:0000156">
    <property type="term" value="F:phosphorelay response regulator activity"/>
    <property type="evidence" value="ECO:0007669"/>
    <property type="project" value="InterPro"/>
</dbReference>
<feature type="transmembrane region" description="Helical" evidence="4">
    <location>
        <begin position="291"/>
        <end position="307"/>
    </location>
</feature>
<dbReference type="AlphaFoldDB" id="A0A099KM16"/>
<feature type="chain" id="PRO_5001957133" evidence="5">
    <location>
        <begin position="20"/>
        <end position="508"/>
    </location>
</feature>
<feature type="domain" description="HTH LytTR-type" evidence="6">
    <location>
        <begin position="396"/>
        <end position="507"/>
    </location>
</feature>
<evidence type="ECO:0000259" key="6">
    <source>
        <dbReference type="PROSITE" id="PS50930"/>
    </source>
</evidence>
<keyword evidence="4" id="KW-1133">Transmembrane helix</keyword>
<dbReference type="SMART" id="SM00850">
    <property type="entry name" value="LytTR"/>
    <property type="match status" value="1"/>
</dbReference>
<dbReference type="GO" id="GO:0003677">
    <property type="term" value="F:DNA binding"/>
    <property type="evidence" value="ECO:0007669"/>
    <property type="project" value="InterPro"/>
</dbReference>
<dbReference type="PROSITE" id="PS00300">
    <property type="entry name" value="SRP54"/>
    <property type="match status" value="1"/>
</dbReference>
<gene>
    <name evidence="7" type="ORF">GAB14E_0641</name>
</gene>
<dbReference type="RefSeq" id="WP_033083285.1">
    <property type="nucleotide sequence ID" value="NZ_JQEC01000044.1"/>
</dbReference>
<accession>A0A099KM16</accession>
<dbReference type="InterPro" id="IPR000897">
    <property type="entry name" value="SRP54_GTPase_dom"/>
</dbReference>
<dbReference type="Pfam" id="PF04397">
    <property type="entry name" value="LytTR"/>
    <property type="match status" value="1"/>
</dbReference>